<dbReference type="OrthoDB" id="9781189at2"/>
<dbReference type="PANTHER" id="PTHR47619:SF1">
    <property type="entry name" value="EXODEOXYRIBONUCLEASE WALJ"/>
    <property type="match status" value="1"/>
</dbReference>
<protein>
    <recommendedName>
        <fullName evidence="1">Metallo-beta-lactamase domain-containing protein</fullName>
    </recommendedName>
</protein>
<name>A0A5A5TEM0_9CHLR</name>
<dbReference type="PANTHER" id="PTHR47619">
    <property type="entry name" value="METALLO-HYDROLASE YYCJ-RELATED"/>
    <property type="match status" value="1"/>
</dbReference>
<dbReference type="SUPFAM" id="SSF56281">
    <property type="entry name" value="Metallo-hydrolase/oxidoreductase"/>
    <property type="match status" value="1"/>
</dbReference>
<dbReference type="InterPro" id="IPR001279">
    <property type="entry name" value="Metallo-B-lactamas"/>
</dbReference>
<feature type="domain" description="Metallo-beta-lactamase" evidence="1">
    <location>
        <begin position="11"/>
        <end position="256"/>
    </location>
</feature>
<organism evidence="2 3">
    <name type="scientific">Dictyobacter arantiisoli</name>
    <dbReference type="NCBI Taxonomy" id="2014874"/>
    <lineage>
        <taxon>Bacteria</taxon>
        <taxon>Bacillati</taxon>
        <taxon>Chloroflexota</taxon>
        <taxon>Ktedonobacteria</taxon>
        <taxon>Ktedonobacterales</taxon>
        <taxon>Dictyobacteraceae</taxon>
        <taxon>Dictyobacter</taxon>
    </lineage>
</organism>
<dbReference type="Gene3D" id="3.60.15.10">
    <property type="entry name" value="Ribonuclease Z/Hydroxyacylglutathione hydrolase-like"/>
    <property type="match status" value="1"/>
</dbReference>
<dbReference type="InterPro" id="IPR036866">
    <property type="entry name" value="RibonucZ/Hydroxyglut_hydro"/>
</dbReference>
<dbReference type="Proteomes" id="UP000322530">
    <property type="component" value="Unassembled WGS sequence"/>
</dbReference>
<comment type="caution">
    <text evidence="2">The sequence shown here is derived from an EMBL/GenBank/DDBJ whole genome shotgun (WGS) entry which is preliminary data.</text>
</comment>
<gene>
    <name evidence="2" type="ORF">KDI_32390</name>
</gene>
<evidence type="ECO:0000313" key="3">
    <source>
        <dbReference type="Proteomes" id="UP000322530"/>
    </source>
</evidence>
<accession>A0A5A5TEM0</accession>
<keyword evidence="3" id="KW-1185">Reference proteome</keyword>
<reference evidence="2 3" key="1">
    <citation type="submission" date="2019-01" db="EMBL/GenBank/DDBJ databases">
        <title>Draft genome sequence of Dictyobacter sp. Uno17.</title>
        <authorList>
            <person name="Wang C.M."/>
            <person name="Zheng Y."/>
            <person name="Sakai Y."/>
            <person name="Abe K."/>
            <person name="Yokota A."/>
            <person name="Yabe S."/>
        </authorList>
    </citation>
    <scope>NUCLEOTIDE SEQUENCE [LARGE SCALE GENOMIC DNA]</scope>
    <source>
        <strain evidence="2 3">Uno17</strain>
    </source>
</reference>
<evidence type="ECO:0000313" key="2">
    <source>
        <dbReference type="EMBL" id="GCF09675.1"/>
    </source>
</evidence>
<dbReference type="RefSeq" id="WP_149402600.1">
    <property type="nucleotide sequence ID" value="NZ_BIXY01000049.1"/>
</dbReference>
<dbReference type="EMBL" id="BIXY01000049">
    <property type="protein sequence ID" value="GCF09675.1"/>
    <property type="molecule type" value="Genomic_DNA"/>
</dbReference>
<dbReference type="Pfam" id="PF00753">
    <property type="entry name" value="Lactamase_B"/>
    <property type="match status" value="1"/>
</dbReference>
<dbReference type="SMART" id="SM00849">
    <property type="entry name" value="Lactamase_B"/>
    <property type="match status" value="1"/>
</dbReference>
<proteinExistence type="predicted"/>
<evidence type="ECO:0000259" key="1">
    <source>
        <dbReference type="SMART" id="SM00849"/>
    </source>
</evidence>
<dbReference type="Pfam" id="PF12706">
    <property type="entry name" value="Lactamase_B_2"/>
    <property type="match status" value="1"/>
</dbReference>
<dbReference type="AlphaFoldDB" id="A0A5A5TEM0"/>
<sequence>MRVVSLGSGSSGNAYLVEAGPQGRTRLLLDAGLSARMLTTRLASVGVSPLQLQGILVTHEHSDHVRGIPVLVKNHSLPVIANTHTLKAIQEGIVTGVWSTDSGKLVPAYQKSDTDTQPEVLLTKNGADTANAALLESQPGQIGVAVADGAFSTSPASQYLFSALVFPSGTRRIVGDITITSFAISHDATAPCGYLLEAGGCRVCLVTDSGEVTLAMLEQMQHADLLILESNHDRERLRRGPYPWMLKRRILSPTGHLANDQAAEAVLRIWREGGMRWLWLAHLSRTNNTPQLALENMRLSLLAAHVNLSYIQIVALPPTMGAIWDSTRLWL</sequence>
<dbReference type="InterPro" id="IPR052533">
    <property type="entry name" value="WalJ/YycJ-like"/>
</dbReference>